<feature type="domain" description="CARDB" evidence="2">
    <location>
        <begin position="470"/>
        <end position="577"/>
    </location>
</feature>
<feature type="domain" description="CARDB" evidence="2">
    <location>
        <begin position="351"/>
        <end position="457"/>
    </location>
</feature>
<keyword evidence="1" id="KW-1133">Transmembrane helix</keyword>
<evidence type="ECO:0000256" key="1">
    <source>
        <dbReference type="SAM" id="Phobius"/>
    </source>
</evidence>
<evidence type="ECO:0000259" key="2">
    <source>
        <dbReference type="Pfam" id="PF07705"/>
    </source>
</evidence>
<dbReference type="Proteomes" id="UP000176787">
    <property type="component" value="Unassembled WGS sequence"/>
</dbReference>
<dbReference type="Pfam" id="PF07705">
    <property type="entry name" value="CARDB"/>
    <property type="match status" value="3"/>
</dbReference>
<name>A0A1G2F0Z7_9BACT</name>
<dbReference type="EMBL" id="MHMS01000022">
    <property type="protein sequence ID" value="OGZ31756.1"/>
    <property type="molecule type" value="Genomic_DNA"/>
</dbReference>
<proteinExistence type="predicted"/>
<gene>
    <name evidence="3" type="ORF">A3H02_01680</name>
</gene>
<accession>A0A1G2F0Z7</accession>
<comment type="caution">
    <text evidence="3">The sequence shown here is derived from an EMBL/GenBank/DDBJ whole genome shotgun (WGS) entry which is preliminary data.</text>
</comment>
<reference evidence="3 4" key="1">
    <citation type="journal article" date="2016" name="Nat. Commun.">
        <title>Thousands of microbial genomes shed light on interconnected biogeochemical processes in an aquifer system.</title>
        <authorList>
            <person name="Anantharaman K."/>
            <person name="Brown C.T."/>
            <person name="Hug L.A."/>
            <person name="Sharon I."/>
            <person name="Castelle C.J."/>
            <person name="Probst A.J."/>
            <person name="Thomas B.C."/>
            <person name="Singh A."/>
            <person name="Wilkins M.J."/>
            <person name="Karaoz U."/>
            <person name="Brodie E.L."/>
            <person name="Williams K.H."/>
            <person name="Hubbard S.S."/>
            <person name="Banfield J.F."/>
        </authorList>
    </citation>
    <scope>NUCLEOTIDE SEQUENCE [LARGE SCALE GENOMIC DNA]</scope>
</reference>
<protein>
    <recommendedName>
        <fullName evidence="2">CARDB domain-containing protein</fullName>
    </recommendedName>
</protein>
<evidence type="ECO:0000313" key="3">
    <source>
        <dbReference type="EMBL" id="OGZ31756.1"/>
    </source>
</evidence>
<dbReference type="InterPro" id="IPR013783">
    <property type="entry name" value="Ig-like_fold"/>
</dbReference>
<evidence type="ECO:0000313" key="4">
    <source>
        <dbReference type="Proteomes" id="UP000176787"/>
    </source>
</evidence>
<dbReference type="Gene3D" id="2.60.40.10">
    <property type="entry name" value="Immunoglobulins"/>
    <property type="match status" value="3"/>
</dbReference>
<feature type="transmembrane region" description="Helical" evidence="1">
    <location>
        <begin position="12"/>
        <end position="34"/>
    </location>
</feature>
<dbReference type="AlphaFoldDB" id="A0A1G2F0Z7"/>
<keyword evidence="1" id="KW-0472">Membrane</keyword>
<sequence>MQNYNSKSKTDLYKNFTVAILIFALIFPFGFLSFPKKAEAIPVQEIPGPLLSTTMAIQATSAKNAVQNTMQTGLQTSLLGTETLSGQYIASSHQKSVGPVPFVPMGSWDQLANQLMKMMIGTLTATMVNWIQTGGSYPGGGSGSLFVNDIGGYMTSIADSAAGNFLEQVLDPKIFNLLCTPFRLPLYNALQSGLNFPYFQRARCTLSDIVNNTTGFMNGGFLLGGWDAWNELAKPQNNIYGSYLMAQSELMRRQATAVGISQSELSFGRGFLSFKTKDGKIATPGSIIEEQLSTQLGSGVRSLELADDLNKVIAAVVSRLITEILTGNQGVGGWQSGPSPAWGAFTQTSLPDISVFKTLSYSPLNPQSGQIMSFNGDIGNFGAVAAEASKAELKIDAGNNGTWDVSAFADVGSMQSGETKSVSWQNVWTAVPGNHKFRICADAQNSINESDESNNCADMFFQAPELAGLRPDLTVESADFSPPIPGVGELMTFRGTVKNTGEVSEASKTILKIDINNNGNWDTTFIADTGLLTSGGAETETWQNVWTASLGVHKFEICADADNAINEENENNNCASKIFKVIKKPDLIVSSVNFSPLYSGLGDYITFSGAIKNQGEAVSAPSQARLKIDTGNNGSFDVIVSPDQSVSELVPGETKVSIWPKWQASFPGLNAFEICADAGGALNESNEQNNCARQTFYVSPNY</sequence>
<dbReference type="InterPro" id="IPR011635">
    <property type="entry name" value="CARDB"/>
</dbReference>
<feature type="domain" description="CARDB" evidence="2">
    <location>
        <begin position="584"/>
        <end position="692"/>
    </location>
</feature>
<keyword evidence="1" id="KW-0812">Transmembrane</keyword>
<organism evidence="3 4">
    <name type="scientific">Candidatus Niyogibacteria bacterium RIFCSPLOWO2_12_FULL_41_13</name>
    <dbReference type="NCBI Taxonomy" id="1801726"/>
    <lineage>
        <taxon>Bacteria</taxon>
        <taxon>Candidatus Niyogiibacteriota</taxon>
    </lineage>
</organism>
<dbReference type="STRING" id="1801726.A3H02_01680"/>